<evidence type="ECO:0000256" key="10">
    <source>
        <dbReference type="ARBA" id="ARBA00023163"/>
    </source>
</evidence>
<name>A0A0P7WNF1_9RHOB</name>
<dbReference type="InterPro" id="IPR003593">
    <property type="entry name" value="AAA+_ATPase"/>
</dbReference>
<dbReference type="InterPro" id="IPR025944">
    <property type="entry name" value="Sigma_54_int_dom_CS"/>
</dbReference>
<evidence type="ECO:0000256" key="4">
    <source>
        <dbReference type="ARBA" id="ARBA00022741"/>
    </source>
</evidence>
<organism evidence="13 14">
    <name type="scientific">Roseibaca calidilacus</name>
    <dbReference type="NCBI Taxonomy" id="1666912"/>
    <lineage>
        <taxon>Bacteria</taxon>
        <taxon>Pseudomonadati</taxon>
        <taxon>Pseudomonadota</taxon>
        <taxon>Alphaproteobacteria</taxon>
        <taxon>Rhodobacterales</taxon>
        <taxon>Paracoccaceae</taxon>
        <taxon>Roseinatronobacter</taxon>
    </lineage>
</organism>
<dbReference type="InterPro" id="IPR002197">
    <property type="entry name" value="HTH_Fis"/>
</dbReference>
<comment type="subunit">
    <text evidence="2">Interacts with sigma-54.</text>
</comment>
<dbReference type="PROSITE" id="PS50045">
    <property type="entry name" value="SIGMA54_INTERACT_4"/>
    <property type="match status" value="1"/>
</dbReference>
<dbReference type="OrthoDB" id="9805953at2"/>
<keyword evidence="15" id="KW-1185">Reference proteome</keyword>
<keyword evidence="10" id="KW-0804">Transcription</keyword>
<sequence>MVRHFSTIISAEHPTGPQFDADPVALMARADKLIPGKAPAIVAMKQMMVLLLNAQAPVLVHGPSGAGKELVAQALHDMSRRTGDMVAVNCAAIPADLLEGELFGAERGAYTGADSARAGLIEQAQGGTLFLDEIGDLPLQMQAKLLRVLETRSMRRLGGRSMIDLDIAVVAATHRDLAAMVKDGTFREDLYFRLSVFPLSVPPLTERLSDLPMLLDHLMHAEAKGRHDIAQPVFEASALRVLSAHDWPGNIRELKTLVQRACLLFPGRKVGAREVNESLMRFSYPEPGQTDWPAAPLPDMVAQDAPNALGEVFRHGSGKIDLRGYLRDIEVVMISAALDAQSNCVSRAADVLGLRRTTLIEKMRKHGLAR</sequence>
<dbReference type="PROSITE" id="PS00688">
    <property type="entry name" value="SIGMA54_INTERACT_3"/>
    <property type="match status" value="1"/>
</dbReference>
<comment type="function">
    <text evidence="1">Required for activation of most nif operons, which are directly involved in nitrogen fixation.</text>
</comment>
<dbReference type="GO" id="GO:0000160">
    <property type="term" value="P:phosphorelay signal transduction system"/>
    <property type="evidence" value="ECO:0007669"/>
    <property type="project" value="UniProtKB-KW"/>
</dbReference>
<dbReference type="SMART" id="SM00382">
    <property type="entry name" value="AAA"/>
    <property type="match status" value="1"/>
</dbReference>
<dbReference type="InterPro" id="IPR027417">
    <property type="entry name" value="P-loop_NTPase"/>
</dbReference>
<dbReference type="SUPFAM" id="SSF52540">
    <property type="entry name" value="P-loop containing nucleoside triphosphate hydrolases"/>
    <property type="match status" value="1"/>
</dbReference>
<keyword evidence="4" id="KW-0547">Nucleotide-binding</keyword>
<dbReference type="PRINTS" id="PR01590">
    <property type="entry name" value="HTHFIS"/>
</dbReference>
<keyword evidence="9" id="KW-0010">Activator</keyword>
<dbReference type="GO" id="GO:0043565">
    <property type="term" value="F:sequence-specific DNA binding"/>
    <property type="evidence" value="ECO:0007669"/>
    <property type="project" value="InterPro"/>
</dbReference>
<dbReference type="RefSeq" id="WP_082700174.1">
    <property type="nucleotide sequence ID" value="NZ_FBYC01000004.1"/>
</dbReference>
<evidence type="ECO:0000313" key="15">
    <source>
        <dbReference type="Proteomes" id="UP000182045"/>
    </source>
</evidence>
<dbReference type="SUPFAM" id="SSF46689">
    <property type="entry name" value="Homeodomain-like"/>
    <property type="match status" value="1"/>
</dbReference>
<protein>
    <recommendedName>
        <fullName evidence="3">Nif-specific regulatory protein</fullName>
    </recommendedName>
</protein>
<keyword evidence="8" id="KW-0238">DNA-binding</keyword>
<keyword evidence="5" id="KW-0067">ATP-binding</keyword>
<dbReference type="InterPro" id="IPR025943">
    <property type="entry name" value="Sigma_54_int_dom_ATP-bd_2"/>
</dbReference>
<dbReference type="Pfam" id="PF02954">
    <property type="entry name" value="HTH_8"/>
    <property type="match status" value="1"/>
</dbReference>
<dbReference type="EMBL" id="FBYC01000004">
    <property type="protein sequence ID" value="CUX82091.1"/>
    <property type="molecule type" value="Genomic_DNA"/>
</dbReference>
<dbReference type="InterPro" id="IPR009057">
    <property type="entry name" value="Homeodomain-like_sf"/>
</dbReference>
<evidence type="ECO:0000256" key="7">
    <source>
        <dbReference type="ARBA" id="ARBA00023015"/>
    </source>
</evidence>
<evidence type="ECO:0000256" key="9">
    <source>
        <dbReference type="ARBA" id="ARBA00023159"/>
    </source>
</evidence>
<gene>
    <name evidence="13" type="primary">flrA</name>
    <name evidence="12" type="ORF">Ga0058931_2160</name>
    <name evidence="13" type="ORF">HLUCCA05_02565</name>
</gene>
<evidence type="ECO:0000256" key="2">
    <source>
        <dbReference type="ARBA" id="ARBA00011135"/>
    </source>
</evidence>
<dbReference type="PROSITE" id="PS00676">
    <property type="entry name" value="SIGMA54_INTERACT_2"/>
    <property type="match status" value="1"/>
</dbReference>
<evidence type="ECO:0000256" key="1">
    <source>
        <dbReference type="ARBA" id="ARBA00002167"/>
    </source>
</evidence>
<evidence type="ECO:0000256" key="8">
    <source>
        <dbReference type="ARBA" id="ARBA00023125"/>
    </source>
</evidence>
<feature type="domain" description="Sigma-54 factor interaction" evidence="11">
    <location>
        <begin position="34"/>
        <end position="263"/>
    </location>
</feature>
<keyword evidence="13" id="KW-0966">Cell projection</keyword>
<comment type="caution">
    <text evidence="13">The sequence shown here is derived from an EMBL/GenBank/DDBJ whole genome shotgun (WGS) entry which is preliminary data.</text>
</comment>
<accession>A0A0P7WNF1</accession>
<dbReference type="Proteomes" id="UP000050413">
    <property type="component" value="Unassembled WGS sequence"/>
</dbReference>
<evidence type="ECO:0000313" key="12">
    <source>
        <dbReference type="EMBL" id="CUX82091.1"/>
    </source>
</evidence>
<dbReference type="AlphaFoldDB" id="A0A0P7WNF1"/>
<dbReference type="PANTHER" id="PTHR32071:SF117">
    <property type="entry name" value="PTS-DEPENDENT DIHYDROXYACETONE KINASE OPERON REGULATORY PROTEIN-RELATED"/>
    <property type="match status" value="1"/>
</dbReference>
<dbReference type="Gene3D" id="3.40.50.300">
    <property type="entry name" value="P-loop containing nucleotide triphosphate hydrolases"/>
    <property type="match status" value="1"/>
</dbReference>
<evidence type="ECO:0000256" key="3">
    <source>
        <dbReference type="ARBA" id="ARBA00015308"/>
    </source>
</evidence>
<dbReference type="PANTHER" id="PTHR32071">
    <property type="entry name" value="TRANSCRIPTIONAL REGULATORY PROTEIN"/>
    <property type="match status" value="1"/>
</dbReference>
<dbReference type="FunFam" id="3.40.50.300:FF:000006">
    <property type="entry name" value="DNA-binding transcriptional regulator NtrC"/>
    <property type="match status" value="1"/>
</dbReference>
<reference evidence="13 14" key="1">
    <citation type="submission" date="2015-09" db="EMBL/GenBank/DDBJ databases">
        <title>Identification and resolution of microdiversity through metagenomic sequencing of parallel consortia.</title>
        <authorList>
            <person name="Nelson W.C."/>
            <person name="Romine M.F."/>
            <person name="Lindemann S.R."/>
        </authorList>
    </citation>
    <scope>NUCLEOTIDE SEQUENCE [LARGE SCALE GENOMIC DNA]</scope>
    <source>
        <strain evidence="13">HL-91</strain>
    </source>
</reference>
<dbReference type="InterPro" id="IPR002078">
    <property type="entry name" value="Sigma_54_int"/>
</dbReference>
<evidence type="ECO:0000256" key="6">
    <source>
        <dbReference type="ARBA" id="ARBA00023012"/>
    </source>
</evidence>
<dbReference type="InterPro" id="IPR058031">
    <property type="entry name" value="AAA_lid_NorR"/>
</dbReference>
<evidence type="ECO:0000313" key="13">
    <source>
        <dbReference type="EMBL" id="KPP95560.1"/>
    </source>
</evidence>
<dbReference type="EMBL" id="LJSG01000002">
    <property type="protein sequence ID" value="KPP95560.1"/>
    <property type="molecule type" value="Genomic_DNA"/>
</dbReference>
<keyword evidence="13" id="KW-0969">Cilium</keyword>
<evidence type="ECO:0000313" key="14">
    <source>
        <dbReference type="Proteomes" id="UP000050413"/>
    </source>
</evidence>
<dbReference type="GO" id="GO:0006355">
    <property type="term" value="P:regulation of DNA-templated transcription"/>
    <property type="evidence" value="ECO:0007669"/>
    <property type="project" value="InterPro"/>
</dbReference>
<reference evidence="12 15" key="2">
    <citation type="submission" date="2016-01" db="EMBL/GenBank/DDBJ databases">
        <authorList>
            <person name="Varghese N."/>
        </authorList>
    </citation>
    <scope>NUCLEOTIDE SEQUENCE [LARGE SCALE GENOMIC DNA]</scope>
    <source>
        <strain evidence="12 15">HL-91</strain>
    </source>
</reference>
<evidence type="ECO:0000259" key="11">
    <source>
        <dbReference type="PROSITE" id="PS50045"/>
    </source>
</evidence>
<dbReference type="Gene3D" id="1.10.10.60">
    <property type="entry name" value="Homeodomain-like"/>
    <property type="match status" value="1"/>
</dbReference>
<evidence type="ECO:0000256" key="5">
    <source>
        <dbReference type="ARBA" id="ARBA00022840"/>
    </source>
</evidence>
<dbReference type="Pfam" id="PF25601">
    <property type="entry name" value="AAA_lid_14"/>
    <property type="match status" value="1"/>
</dbReference>
<dbReference type="GO" id="GO:0005524">
    <property type="term" value="F:ATP binding"/>
    <property type="evidence" value="ECO:0007669"/>
    <property type="project" value="UniProtKB-KW"/>
</dbReference>
<dbReference type="Gene3D" id="1.10.8.60">
    <property type="match status" value="1"/>
</dbReference>
<dbReference type="CDD" id="cd00009">
    <property type="entry name" value="AAA"/>
    <property type="match status" value="1"/>
</dbReference>
<dbReference type="Pfam" id="PF00158">
    <property type="entry name" value="Sigma54_activat"/>
    <property type="match status" value="1"/>
</dbReference>
<dbReference type="Proteomes" id="UP000182045">
    <property type="component" value="Unassembled WGS sequence"/>
</dbReference>
<dbReference type="PATRIC" id="fig|1666912.4.peg.1664"/>
<keyword evidence="7" id="KW-0805">Transcription regulation</keyword>
<dbReference type="STRING" id="1666912.Ga0058931_2160"/>
<proteinExistence type="predicted"/>
<keyword evidence="6" id="KW-0902">Two-component regulatory system</keyword>
<keyword evidence="13" id="KW-0282">Flagellum</keyword>